<accession>A0ABQ6BKN8</accession>
<keyword evidence="2" id="KW-0812">Transmembrane</keyword>
<evidence type="ECO:0000313" key="4">
    <source>
        <dbReference type="Proteomes" id="UP001156921"/>
    </source>
</evidence>
<evidence type="ECO:0000256" key="1">
    <source>
        <dbReference type="SAM" id="MobiDB-lite"/>
    </source>
</evidence>
<name>A0ABQ6BKN8_9CAUL</name>
<keyword evidence="4" id="KW-1185">Reference proteome</keyword>
<protein>
    <submittedName>
        <fullName evidence="3">Uncharacterized protein</fullName>
    </submittedName>
</protein>
<sequence length="111" mass="11189">MTPGASNATPRSSGETGISSYLIAYYLLSGVGIAALWLKGGRPGRTSAGLMVLHLEPYSDLSARGGPGIPGAVTLLAGASGRRLAGDRAISQIGRKGPTGEAQETAPSPRL</sequence>
<gene>
    <name evidence="3" type="ORF">GCM10007859_26380</name>
</gene>
<reference evidence="4" key="1">
    <citation type="journal article" date="2019" name="Int. J. Syst. Evol. Microbiol.">
        <title>The Global Catalogue of Microorganisms (GCM) 10K type strain sequencing project: providing services to taxonomists for standard genome sequencing and annotation.</title>
        <authorList>
            <consortium name="The Broad Institute Genomics Platform"/>
            <consortium name="The Broad Institute Genome Sequencing Center for Infectious Disease"/>
            <person name="Wu L."/>
            <person name="Ma J."/>
        </authorList>
    </citation>
    <scope>NUCLEOTIDE SEQUENCE [LARGE SCALE GENOMIC DNA]</scope>
    <source>
        <strain evidence="4">NBRC 110107</strain>
    </source>
</reference>
<dbReference type="Proteomes" id="UP001156921">
    <property type="component" value="Unassembled WGS sequence"/>
</dbReference>
<proteinExistence type="predicted"/>
<feature type="transmembrane region" description="Helical" evidence="2">
    <location>
        <begin position="20"/>
        <end position="38"/>
    </location>
</feature>
<dbReference type="EMBL" id="BSOY01000083">
    <property type="protein sequence ID" value="GLS02610.1"/>
    <property type="molecule type" value="Genomic_DNA"/>
</dbReference>
<comment type="caution">
    <text evidence="3">The sequence shown here is derived from an EMBL/GenBank/DDBJ whole genome shotgun (WGS) entry which is preliminary data.</text>
</comment>
<feature type="region of interest" description="Disordered" evidence="1">
    <location>
        <begin position="88"/>
        <end position="111"/>
    </location>
</feature>
<keyword evidence="2" id="KW-1133">Transmembrane helix</keyword>
<organism evidence="3 4">
    <name type="scientific">Brevundimonas denitrificans</name>
    <dbReference type="NCBI Taxonomy" id="1443434"/>
    <lineage>
        <taxon>Bacteria</taxon>
        <taxon>Pseudomonadati</taxon>
        <taxon>Pseudomonadota</taxon>
        <taxon>Alphaproteobacteria</taxon>
        <taxon>Caulobacterales</taxon>
        <taxon>Caulobacteraceae</taxon>
        <taxon>Brevundimonas</taxon>
    </lineage>
</organism>
<evidence type="ECO:0000313" key="3">
    <source>
        <dbReference type="EMBL" id="GLS02610.1"/>
    </source>
</evidence>
<keyword evidence="2" id="KW-0472">Membrane</keyword>
<evidence type="ECO:0000256" key="2">
    <source>
        <dbReference type="SAM" id="Phobius"/>
    </source>
</evidence>